<reference evidence="2 3" key="1">
    <citation type="journal article" date="2010" name="Cell">
        <title>The genome of Naegleria gruberi illuminates early eukaryotic versatility.</title>
        <authorList>
            <person name="Fritz-Laylin L.K."/>
            <person name="Prochnik S.E."/>
            <person name="Ginger M.L."/>
            <person name="Dacks J.B."/>
            <person name="Carpenter M.L."/>
            <person name="Field M.C."/>
            <person name="Kuo A."/>
            <person name="Paredez A."/>
            <person name="Chapman J."/>
            <person name="Pham J."/>
            <person name="Shu S."/>
            <person name="Neupane R."/>
            <person name="Cipriano M."/>
            <person name="Mancuso J."/>
            <person name="Tu H."/>
            <person name="Salamov A."/>
            <person name="Lindquist E."/>
            <person name="Shapiro H."/>
            <person name="Lucas S."/>
            <person name="Grigoriev I.V."/>
            <person name="Cande W.Z."/>
            <person name="Fulton C."/>
            <person name="Rokhsar D.S."/>
            <person name="Dawson S.C."/>
        </authorList>
    </citation>
    <scope>NUCLEOTIDE SEQUENCE [LARGE SCALE GENOMIC DNA]</scope>
    <source>
        <strain evidence="2 3">NEG-M</strain>
    </source>
</reference>
<dbReference type="EMBL" id="GG738859">
    <property type="protein sequence ID" value="EFC46356.1"/>
    <property type="molecule type" value="Genomic_DNA"/>
</dbReference>
<gene>
    <name evidence="2" type="ORF">NAEGRDRAFT_65715</name>
</gene>
<evidence type="ECO:0000313" key="2">
    <source>
        <dbReference type="EMBL" id="EFC46356.1"/>
    </source>
</evidence>
<organism evidence="3">
    <name type="scientific">Naegleria gruberi</name>
    <name type="common">Amoeba</name>
    <dbReference type="NCBI Taxonomy" id="5762"/>
    <lineage>
        <taxon>Eukaryota</taxon>
        <taxon>Discoba</taxon>
        <taxon>Heterolobosea</taxon>
        <taxon>Tetramitia</taxon>
        <taxon>Eutetramitia</taxon>
        <taxon>Vahlkampfiidae</taxon>
        <taxon>Naegleria</taxon>
    </lineage>
</organism>
<dbReference type="GeneID" id="8851405"/>
<name>D2VA26_NAEGR</name>
<keyword evidence="3" id="KW-1185">Reference proteome</keyword>
<evidence type="ECO:0000256" key="1">
    <source>
        <dbReference type="SAM" id="MobiDB-lite"/>
    </source>
</evidence>
<dbReference type="Proteomes" id="UP000006671">
    <property type="component" value="Unassembled WGS sequence"/>
</dbReference>
<dbReference type="RefSeq" id="XP_002679100.1">
    <property type="nucleotide sequence ID" value="XM_002679054.1"/>
</dbReference>
<feature type="compositionally biased region" description="Polar residues" evidence="1">
    <location>
        <begin position="260"/>
        <end position="272"/>
    </location>
</feature>
<feature type="compositionally biased region" description="Basic residues" evidence="1">
    <location>
        <begin position="307"/>
        <end position="317"/>
    </location>
</feature>
<protein>
    <submittedName>
        <fullName evidence="2">Predicted protein</fullName>
    </submittedName>
</protein>
<feature type="compositionally biased region" description="Basic and acidic residues" evidence="1">
    <location>
        <begin position="151"/>
        <end position="169"/>
    </location>
</feature>
<feature type="region of interest" description="Disordered" evidence="1">
    <location>
        <begin position="146"/>
        <end position="323"/>
    </location>
</feature>
<dbReference type="KEGG" id="ngr:NAEGRDRAFT_65715"/>
<feature type="compositionally biased region" description="Low complexity" evidence="1">
    <location>
        <begin position="284"/>
        <end position="303"/>
    </location>
</feature>
<accession>D2VA26</accession>
<dbReference type="OrthoDB" id="10485397at2759"/>
<sequence>MCILYHRQNGGEYALCIFKDKKMTDLCPLTIEKTEISIVLNPSQNNNNSKQRSVLQILSENLQGMNVEYYLQFESELQLLSVYTALDKSLMYNGVDIKESIPSFNSLLITYSSRQMKDEVTSPRAPVKFKWCEKYVEQYASGSTSVVTESLRTKSTEKKQVKSFRKTEDNNDSSDSSSGRGARLSQTDNSYSPVDDTRRRYLEDNDDSLGSRHYIPSGDDNTDSDGGRRRHREAIIAKSSPIQSSPLLERKFSEEDRYRPTSNDSDGDSSPTPKIPPPQEQQPTSTNSSSTIQDSSNNSTTTTPGKKVIKRVIKRVPAKNATE</sequence>
<dbReference type="VEuPathDB" id="AmoebaDB:NAEGRDRAFT_65715"/>
<feature type="compositionally biased region" description="Basic and acidic residues" evidence="1">
    <location>
        <begin position="248"/>
        <end position="259"/>
    </location>
</feature>
<dbReference type="InParanoid" id="D2VA26"/>
<evidence type="ECO:0000313" key="3">
    <source>
        <dbReference type="Proteomes" id="UP000006671"/>
    </source>
</evidence>
<dbReference type="AlphaFoldDB" id="D2VA26"/>
<proteinExistence type="predicted"/>